<dbReference type="VEuPathDB" id="PlasmoDB:PVP01_0735800"/>
<dbReference type="EMBL" id="FLYH01000087">
    <property type="protein sequence ID" value="SCA59816.1"/>
    <property type="molecule type" value="Genomic_DNA"/>
</dbReference>
<dbReference type="AlphaFoldDB" id="A0A1G4E918"/>
<sequence>MPDPKPEPNYFNDKNYNELKRMFGKYKNIKYDDDFTNDFITSRKQKNTNLPFPDITIRYLREHLLNGHVPFYYGIDDICKYINYWLNREIRQPNNFKYGTNFDLFKEFALELSQNKRGNENIACKNILNYMDSDIYEKLSTIYELYELYNKLKSKDLHVDKRCEAFGYIIANYNKAIEMYDNKDGEDSKLIEKLLVLKKLTVESDLPPDDKCPHRKRQFKEPNKYIKRLEEIETKKREELQKKKEQEELQRQKEQKAKEDLERQKVQKLLQEEKHGTNELLSNGDNVLSAAITQQNERGQSFGAEYPGVEGYLVRQGFSRPSFFSEQHEQIEERHPEFKDKNMDTSTTSGITGAIKDTFTTIVQNVDPAPVLGVSGGMGVLFVLFKYTPFGSFFGGRRGRFRQIPSSFRGFPPDFANLQEYGGGYVGYGPMYINPLAE</sequence>
<dbReference type="Proteomes" id="UP000196402">
    <property type="component" value="Unassembled WGS sequence"/>
</dbReference>
<dbReference type="VEuPathDB" id="PlasmoDB:PVW1_060034400"/>
<reference evidence="2 3" key="1">
    <citation type="submission" date="2016-07" db="EMBL/GenBank/DDBJ databases">
        <authorList>
            <consortium name="Pathogen Informatics"/>
        </authorList>
    </citation>
    <scope>NUCLEOTIDE SEQUENCE [LARGE SCALE GENOMIC DNA]</scope>
</reference>
<dbReference type="VEuPathDB" id="PlasmoDB:PVX_104695"/>
<dbReference type="CDD" id="cd22249">
    <property type="entry name" value="UDM1_RNF168_RNF169-like"/>
    <property type="match status" value="1"/>
</dbReference>
<dbReference type="VEuPathDB" id="PlasmoDB:PVPAM_000008600"/>
<dbReference type="Pfam" id="PF05795">
    <property type="entry name" value="Plasmodium_Vir"/>
    <property type="match status" value="1"/>
</dbReference>
<dbReference type="InterPro" id="IPR008780">
    <property type="entry name" value="Plasmodium_Vir"/>
</dbReference>
<proteinExistence type="predicted"/>
<feature type="coiled-coil region" evidence="1">
    <location>
        <begin position="226"/>
        <end position="271"/>
    </location>
</feature>
<evidence type="ECO:0000313" key="3">
    <source>
        <dbReference type="Proteomes" id="UP000196402"/>
    </source>
</evidence>
<accession>A0A1G4E918</accession>
<keyword evidence="1" id="KW-0175">Coiled coil</keyword>
<name>A0A1G4E918_PLAVI</name>
<evidence type="ECO:0000313" key="2">
    <source>
        <dbReference type="EMBL" id="SCA59816.1"/>
    </source>
</evidence>
<gene>
    <name evidence="2" type="ORF">PVT01_000044600</name>
</gene>
<organism evidence="2 3">
    <name type="scientific">Plasmodium vivax</name>
    <name type="common">malaria parasite P. vivax</name>
    <dbReference type="NCBI Taxonomy" id="5855"/>
    <lineage>
        <taxon>Eukaryota</taxon>
        <taxon>Sar</taxon>
        <taxon>Alveolata</taxon>
        <taxon>Apicomplexa</taxon>
        <taxon>Aconoidasida</taxon>
        <taxon>Haemosporida</taxon>
        <taxon>Plasmodiidae</taxon>
        <taxon>Plasmodium</taxon>
        <taxon>Plasmodium (Plasmodium)</taxon>
    </lineage>
</organism>
<evidence type="ECO:0000256" key="1">
    <source>
        <dbReference type="SAM" id="Coils"/>
    </source>
</evidence>
<protein>
    <submittedName>
        <fullName evidence="2">VIR protein</fullName>
    </submittedName>
</protein>